<evidence type="ECO:0000256" key="6">
    <source>
        <dbReference type="ARBA" id="ARBA00023014"/>
    </source>
</evidence>
<organism evidence="13 14">
    <name type="scientific">Modestobacter italicus (strain DSM 44449 / CECT 9708 / BC 501)</name>
    <dbReference type="NCBI Taxonomy" id="2732864"/>
    <lineage>
        <taxon>Bacteria</taxon>
        <taxon>Bacillati</taxon>
        <taxon>Actinomycetota</taxon>
        <taxon>Actinomycetes</taxon>
        <taxon>Geodermatophilales</taxon>
        <taxon>Geodermatophilaceae</taxon>
        <taxon>Modestobacter</taxon>
    </lineage>
</organism>
<feature type="domain" description="4Fe-4S Wbl-type" evidence="12">
    <location>
        <begin position="20"/>
        <end position="77"/>
    </location>
</feature>
<dbReference type="GO" id="GO:0005737">
    <property type="term" value="C:cytoplasm"/>
    <property type="evidence" value="ECO:0007669"/>
    <property type="project" value="UniProtKB-SubCell"/>
</dbReference>
<keyword evidence="6 11" id="KW-0411">Iron-sulfur</keyword>
<keyword evidence="9 11" id="KW-1015">Disulfide bond</keyword>
<gene>
    <name evidence="11" type="primary">whiB</name>
    <name evidence="13" type="ordered locus">MODMU_1518</name>
</gene>
<dbReference type="GO" id="GO:0047134">
    <property type="term" value="F:protein-disulfide reductase [NAD(P)H] activity"/>
    <property type="evidence" value="ECO:0007669"/>
    <property type="project" value="TreeGrafter"/>
</dbReference>
<dbReference type="GO" id="GO:0003677">
    <property type="term" value="F:DNA binding"/>
    <property type="evidence" value="ECO:0007669"/>
    <property type="project" value="UniProtKB-UniRule"/>
</dbReference>
<feature type="binding site" evidence="11">
    <location>
        <position position="47"/>
    </location>
    <ligand>
        <name>[4Fe-4S] cluster</name>
        <dbReference type="ChEBI" id="CHEBI:49883"/>
    </ligand>
</feature>
<dbReference type="GO" id="GO:0045892">
    <property type="term" value="P:negative regulation of DNA-templated transcription"/>
    <property type="evidence" value="ECO:0007669"/>
    <property type="project" value="TreeGrafter"/>
</dbReference>
<keyword evidence="5 11" id="KW-0408">Iron</keyword>
<keyword evidence="3 11" id="KW-0004">4Fe-4S</keyword>
<evidence type="ECO:0000313" key="14">
    <source>
        <dbReference type="Proteomes" id="UP000006461"/>
    </source>
</evidence>
<evidence type="ECO:0000256" key="3">
    <source>
        <dbReference type="ARBA" id="ARBA00022485"/>
    </source>
</evidence>
<protein>
    <recommendedName>
        <fullName evidence="11">Transcriptional regulator WhiB</fullName>
    </recommendedName>
</protein>
<keyword evidence="14" id="KW-1185">Reference proteome</keyword>
<feature type="binding site" evidence="11">
    <location>
        <position position="44"/>
    </location>
    <ligand>
        <name>[4Fe-4S] cluster</name>
        <dbReference type="ChEBI" id="CHEBI:49883"/>
    </ligand>
</feature>
<keyword evidence="7 11" id="KW-0805">Transcription regulation</keyword>
<evidence type="ECO:0000256" key="9">
    <source>
        <dbReference type="ARBA" id="ARBA00023157"/>
    </source>
</evidence>
<comment type="function">
    <text evidence="11">Acts as a transcriptional regulator. Probably redox-responsive. The apo- but not holo-form probably binds DNA.</text>
</comment>
<evidence type="ECO:0000256" key="11">
    <source>
        <dbReference type="HAMAP-Rule" id="MF_01479"/>
    </source>
</evidence>
<keyword evidence="8 11" id="KW-0238">DNA-binding</keyword>
<evidence type="ECO:0000256" key="4">
    <source>
        <dbReference type="ARBA" id="ARBA00022723"/>
    </source>
</evidence>
<dbReference type="HAMAP" id="MF_01479">
    <property type="entry name" value="WhiB"/>
    <property type="match status" value="1"/>
</dbReference>
<comment type="PTM">
    <text evidence="11">The Fe-S cluster can be nitrosylated by nitric oxide (NO).</text>
</comment>
<evidence type="ECO:0000256" key="10">
    <source>
        <dbReference type="ARBA" id="ARBA00023163"/>
    </source>
</evidence>
<keyword evidence="11" id="KW-0963">Cytoplasm</keyword>
<evidence type="ECO:0000259" key="12">
    <source>
        <dbReference type="PROSITE" id="PS51674"/>
    </source>
</evidence>
<comment type="cofactor">
    <cofactor evidence="11">
        <name>[4Fe-4S] cluster</name>
        <dbReference type="ChEBI" id="CHEBI:49883"/>
    </cofactor>
    <text evidence="11">Binds 1 [4Fe-4S] cluster per subunit. Following nitrosylation of the [4Fe-4S] cluster binds 1 [4Fe-8(NO)] cluster per subunit.</text>
</comment>
<dbReference type="OrthoDB" id="5192305at2"/>
<dbReference type="PATRIC" id="fig|477641.3.peg.1440"/>
<dbReference type="AlphaFoldDB" id="I4EUA1"/>
<evidence type="ECO:0000256" key="2">
    <source>
        <dbReference type="ARBA" id="ARBA00006597"/>
    </source>
</evidence>
<feature type="binding site" evidence="11">
    <location>
        <position position="53"/>
    </location>
    <ligand>
        <name>[4Fe-4S] cluster</name>
        <dbReference type="ChEBI" id="CHEBI:49883"/>
    </ligand>
</feature>
<accession>I4EUA1</accession>
<dbReference type="GO" id="GO:0051539">
    <property type="term" value="F:4 iron, 4 sulfur cluster binding"/>
    <property type="evidence" value="ECO:0007669"/>
    <property type="project" value="UniProtKB-UniRule"/>
</dbReference>
<evidence type="ECO:0000256" key="7">
    <source>
        <dbReference type="ARBA" id="ARBA00023015"/>
    </source>
</evidence>
<dbReference type="InterPro" id="IPR034768">
    <property type="entry name" value="4FE4S_WBL"/>
</dbReference>
<keyword evidence="4 11" id="KW-0479">Metal-binding</keyword>
<dbReference type="GO" id="GO:0035731">
    <property type="term" value="F:dinitrosyl-iron complex binding"/>
    <property type="evidence" value="ECO:0007669"/>
    <property type="project" value="UniProtKB-UniRule"/>
</dbReference>
<evidence type="ECO:0000256" key="1">
    <source>
        <dbReference type="ARBA" id="ARBA00004496"/>
    </source>
</evidence>
<sequence>MELRHRSEVATSASWRDDALCVEIGPSAFFPDKGQSSRTAKRVCAACTVQRQCLEFALTHEERFGVWGGLSERERRRAVPGR</sequence>
<evidence type="ECO:0000313" key="13">
    <source>
        <dbReference type="EMBL" id="CCH86964.1"/>
    </source>
</evidence>
<evidence type="ECO:0000256" key="8">
    <source>
        <dbReference type="ARBA" id="ARBA00023125"/>
    </source>
</evidence>
<dbReference type="Pfam" id="PF02467">
    <property type="entry name" value="Whib"/>
    <property type="match status" value="1"/>
</dbReference>
<dbReference type="GO" id="GO:0046872">
    <property type="term" value="F:metal ion binding"/>
    <property type="evidence" value="ECO:0007669"/>
    <property type="project" value="UniProtKB-KW"/>
</dbReference>
<dbReference type="STRING" id="477641.MODMU_1518"/>
<dbReference type="PANTHER" id="PTHR38839">
    <property type="entry name" value="TRANSCRIPTIONAL REGULATOR WHID-RELATED"/>
    <property type="match status" value="1"/>
</dbReference>
<proteinExistence type="inferred from homology"/>
<comment type="subcellular location">
    <subcellularLocation>
        <location evidence="1 11">Cytoplasm</location>
    </subcellularLocation>
</comment>
<feature type="binding site" evidence="11">
    <location>
        <position position="21"/>
    </location>
    <ligand>
        <name>[4Fe-4S] cluster</name>
        <dbReference type="ChEBI" id="CHEBI:49883"/>
    </ligand>
</feature>
<evidence type="ECO:0000256" key="5">
    <source>
        <dbReference type="ARBA" id="ARBA00023004"/>
    </source>
</evidence>
<name>I4EUA1_MODI5</name>
<reference evidence="13 14" key="1">
    <citation type="journal article" date="2012" name="J. Bacteriol.">
        <title>Genome Sequence of Radiation-Resistant Modestobacter marinus Strain BC501, a Representative Actinobacterium That Thrives on Calcareous Stone Surfaces.</title>
        <authorList>
            <person name="Normand P."/>
            <person name="Gury J."/>
            <person name="Pujic P."/>
            <person name="Chouaia B."/>
            <person name="Crotti E."/>
            <person name="Brusetti L."/>
            <person name="Daffonchio D."/>
            <person name="Vacherie B."/>
            <person name="Barbe V."/>
            <person name="Medigue C."/>
            <person name="Calteau A."/>
            <person name="Ghodhbane-Gtari F."/>
            <person name="Essoussi I."/>
            <person name="Nouioui I."/>
            <person name="Abbassi-Ghozzi I."/>
            <person name="Gtari M."/>
        </authorList>
    </citation>
    <scope>NUCLEOTIDE SEQUENCE [LARGE SCALE GENOMIC DNA]</scope>
    <source>
        <strain evidence="14">BC 501</strain>
    </source>
</reference>
<dbReference type="HOGENOM" id="CLU_106245_6_1_11"/>
<dbReference type="Proteomes" id="UP000006461">
    <property type="component" value="Chromosome"/>
</dbReference>
<dbReference type="InterPro" id="IPR003482">
    <property type="entry name" value="Whib"/>
</dbReference>
<dbReference type="PANTHER" id="PTHR38839:SF4">
    <property type="entry name" value="TRANSCRIPTIONAL REGULATOR WHIB"/>
    <property type="match status" value="1"/>
</dbReference>
<keyword evidence="10 11" id="KW-0804">Transcription</keyword>
<dbReference type="EMBL" id="FO203431">
    <property type="protein sequence ID" value="CCH86964.1"/>
    <property type="molecule type" value="Genomic_DNA"/>
</dbReference>
<dbReference type="GO" id="GO:0045454">
    <property type="term" value="P:cell redox homeostasis"/>
    <property type="evidence" value="ECO:0007669"/>
    <property type="project" value="TreeGrafter"/>
</dbReference>
<dbReference type="PROSITE" id="PS51674">
    <property type="entry name" value="4FE4S_WBL"/>
    <property type="match status" value="1"/>
</dbReference>
<comment type="PTM">
    <text evidence="11">Upon Fe-S cluster removal intramolecular disulfide bonds are formed.</text>
</comment>
<comment type="similarity">
    <text evidence="2 11">Belongs to the WhiB family.</text>
</comment>
<dbReference type="OMA" id="EFFFPAP"/>
<dbReference type="KEGG" id="mmar:MODMU_1518"/>